<keyword evidence="3" id="KW-0808">Transferase</keyword>
<keyword evidence="3" id="KW-0695">RNA-directed DNA polymerase</keyword>
<protein>
    <submittedName>
        <fullName evidence="3">RNA-directed DNA polymerase, eukaryota</fullName>
    </submittedName>
</protein>
<accession>A0A6L2LTY6</accession>
<sequence length="540" mass="61132">SLASIQLGLASTVVVPEDAPADVSDPDLLSYADAPSRHPVDVAQSSPSIAAAGDPESENASSPTEFRSPGSVYQREWGVTNVAMGSQLRLRFEQEAKLLRKSVAQVARRDKRIHARELEIRNLEASLEAEANAKMAAEDKSAGLKKLKAAFEEFKRQQDERVEQRCAEMDARLDALSIDFDEELYLHMLTAIAGRQWVIGRGLRLAIMKCGSGSAWKAYMNARVAGLFLLILLEYPNGKGVDETSEPLLYAGWMAGPYRCKDATRGRNDDPVTPGPSKPHDQSKKHTDKRPDFQSHSRDGNGANQFTPLTRTPKEILAAEENKFQPPPPMVTPVEKRNGNKFCDFHNDKGHSTNECMQLKKQIEELVWFWDLNCDDVFQVKDVCMLIDEAFLPKVVTLTRWVKSIPIKVNVFAWKLFLDRLPTRSNLARRNINVPSLECLLCNNVPESSSHLFFGCSVAKEVLKPICRLWDLDFHDFDTYDGWLSWFKSIHLGSKSKGVLEGVFYVFWWSIWLYRNQLLFTSSKPRKSFIFDDIVLRSFN</sequence>
<dbReference type="Pfam" id="PF13966">
    <property type="entry name" value="zf-RVT"/>
    <property type="match status" value="1"/>
</dbReference>
<feature type="domain" description="Reverse transcriptase zinc-binding" evidence="2">
    <location>
        <begin position="399"/>
        <end position="462"/>
    </location>
</feature>
<feature type="non-terminal residue" evidence="3">
    <location>
        <position position="1"/>
    </location>
</feature>
<feature type="region of interest" description="Disordered" evidence="1">
    <location>
        <begin position="262"/>
        <end position="308"/>
    </location>
</feature>
<proteinExistence type="predicted"/>
<dbReference type="InterPro" id="IPR026960">
    <property type="entry name" value="RVT-Znf"/>
</dbReference>
<evidence type="ECO:0000256" key="1">
    <source>
        <dbReference type="SAM" id="MobiDB-lite"/>
    </source>
</evidence>
<comment type="caution">
    <text evidence="3">The sequence shown here is derived from an EMBL/GenBank/DDBJ whole genome shotgun (WGS) entry which is preliminary data.</text>
</comment>
<dbReference type="EMBL" id="BKCJ010005167">
    <property type="protein sequence ID" value="GEU65261.1"/>
    <property type="molecule type" value="Genomic_DNA"/>
</dbReference>
<evidence type="ECO:0000313" key="3">
    <source>
        <dbReference type="EMBL" id="GEU65261.1"/>
    </source>
</evidence>
<organism evidence="3">
    <name type="scientific">Tanacetum cinerariifolium</name>
    <name type="common">Dalmatian daisy</name>
    <name type="synonym">Chrysanthemum cinerariifolium</name>
    <dbReference type="NCBI Taxonomy" id="118510"/>
    <lineage>
        <taxon>Eukaryota</taxon>
        <taxon>Viridiplantae</taxon>
        <taxon>Streptophyta</taxon>
        <taxon>Embryophyta</taxon>
        <taxon>Tracheophyta</taxon>
        <taxon>Spermatophyta</taxon>
        <taxon>Magnoliopsida</taxon>
        <taxon>eudicotyledons</taxon>
        <taxon>Gunneridae</taxon>
        <taxon>Pentapetalae</taxon>
        <taxon>asterids</taxon>
        <taxon>campanulids</taxon>
        <taxon>Asterales</taxon>
        <taxon>Asteraceae</taxon>
        <taxon>Asteroideae</taxon>
        <taxon>Anthemideae</taxon>
        <taxon>Anthemidinae</taxon>
        <taxon>Tanacetum</taxon>
    </lineage>
</organism>
<feature type="region of interest" description="Disordered" evidence="1">
    <location>
        <begin position="17"/>
        <end position="70"/>
    </location>
</feature>
<keyword evidence="3" id="KW-0548">Nucleotidyltransferase</keyword>
<evidence type="ECO:0000259" key="2">
    <source>
        <dbReference type="Pfam" id="PF13966"/>
    </source>
</evidence>
<dbReference type="GO" id="GO:0003964">
    <property type="term" value="F:RNA-directed DNA polymerase activity"/>
    <property type="evidence" value="ECO:0007669"/>
    <property type="project" value="UniProtKB-KW"/>
</dbReference>
<name>A0A6L2LTY6_TANCI</name>
<dbReference type="AlphaFoldDB" id="A0A6L2LTY6"/>
<feature type="compositionally biased region" description="Basic and acidic residues" evidence="1">
    <location>
        <begin position="278"/>
        <end position="299"/>
    </location>
</feature>
<gene>
    <name evidence="3" type="ORF">Tci_037239</name>
</gene>
<reference evidence="3" key="1">
    <citation type="journal article" date="2019" name="Sci. Rep.">
        <title>Draft genome of Tanacetum cinerariifolium, the natural source of mosquito coil.</title>
        <authorList>
            <person name="Yamashiro T."/>
            <person name="Shiraishi A."/>
            <person name="Satake H."/>
            <person name="Nakayama K."/>
        </authorList>
    </citation>
    <scope>NUCLEOTIDE SEQUENCE</scope>
</reference>